<dbReference type="AlphaFoldDB" id="A0A1Q3CYR1"/>
<dbReference type="OrthoDB" id="1750221at2759"/>
<gene>
    <name evidence="1" type="ORF">CFOL_v3_28814</name>
</gene>
<accession>A0A1Q3CYR1</accession>
<dbReference type="PANTHER" id="PTHR35218">
    <property type="entry name" value="RNASE H DOMAIN-CONTAINING PROTEIN"/>
    <property type="match status" value="1"/>
</dbReference>
<dbReference type="Proteomes" id="UP000187406">
    <property type="component" value="Unassembled WGS sequence"/>
</dbReference>
<name>A0A1Q3CYR1_CEPFO</name>
<proteinExistence type="predicted"/>
<dbReference type="InParanoid" id="A0A1Q3CYR1"/>
<reference evidence="2" key="1">
    <citation type="submission" date="2016-04" db="EMBL/GenBank/DDBJ databases">
        <title>Cephalotus genome sequencing.</title>
        <authorList>
            <person name="Fukushima K."/>
            <person name="Hasebe M."/>
            <person name="Fang X."/>
        </authorList>
    </citation>
    <scope>NUCLEOTIDE SEQUENCE [LARGE SCALE GENOMIC DNA]</scope>
    <source>
        <strain evidence="2">cv. St1</strain>
    </source>
</reference>
<dbReference type="STRING" id="3775.A0A1Q3CYR1"/>
<keyword evidence="2" id="KW-1185">Reference proteome</keyword>
<organism evidence="1 2">
    <name type="scientific">Cephalotus follicularis</name>
    <name type="common">Albany pitcher plant</name>
    <dbReference type="NCBI Taxonomy" id="3775"/>
    <lineage>
        <taxon>Eukaryota</taxon>
        <taxon>Viridiplantae</taxon>
        <taxon>Streptophyta</taxon>
        <taxon>Embryophyta</taxon>
        <taxon>Tracheophyta</taxon>
        <taxon>Spermatophyta</taxon>
        <taxon>Magnoliopsida</taxon>
        <taxon>eudicotyledons</taxon>
        <taxon>Gunneridae</taxon>
        <taxon>Pentapetalae</taxon>
        <taxon>rosids</taxon>
        <taxon>fabids</taxon>
        <taxon>Oxalidales</taxon>
        <taxon>Cephalotaceae</taxon>
        <taxon>Cephalotus</taxon>
    </lineage>
</organism>
<dbReference type="InterPro" id="IPR036691">
    <property type="entry name" value="Endo/exonu/phosph_ase_sf"/>
</dbReference>
<protein>
    <recommendedName>
        <fullName evidence="3">Exo_endo_phos domain-containing protein</fullName>
    </recommendedName>
</protein>
<dbReference type="Gene3D" id="3.60.10.10">
    <property type="entry name" value="Endonuclease/exonuclease/phosphatase"/>
    <property type="match status" value="1"/>
</dbReference>
<comment type="caution">
    <text evidence="1">The sequence shown here is derived from an EMBL/GenBank/DDBJ whole genome shotgun (WGS) entry which is preliminary data.</text>
</comment>
<evidence type="ECO:0008006" key="3">
    <source>
        <dbReference type="Google" id="ProtNLM"/>
    </source>
</evidence>
<evidence type="ECO:0000313" key="1">
    <source>
        <dbReference type="EMBL" id="GAV85377.1"/>
    </source>
</evidence>
<dbReference type="SUPFAM" id="SSF56219">
    <property type="entry name" value="DNase I-like"/>
    <property type="match status" value="1"/>
</dbReference>
<dbReference type="EMBL" id="BDDD01003551">
    <property type="protein sequence ID" value="GAV85377.1"/>
    <property type="molecule type" value="Genomic_DNA"/>
</dbReference>
<dbReference type="PANTHER" id="PTHR35218:SF9">
    <property type="entry name" value="ENDONUCLEASE_EXONUCLEASE_PHOSPHATASE DOMAIN-CONTAINING PROTEIN"/>
    <property type="match status" value="1"/>
</dbReference>
<evidence type="ECO:0000313" key="2">
    <source>
        <dbReference type="Proteomes" id="UP000187406"/>
    </source>
</evidence>
<sequence>MSYLSWNCRGLGNSRIVQGLLDLKKSISHNCVFLSETRLSVQDIETIKLKLGYKNCFAVGVDDRSGGLALSWIEELDLTIKSFSKFHNDSNIQQSRNGRSGELRVFMAVLKFTIARRHGFSYVG</sequence>